<dbReference type="PANTHER" id="PTHR35526:SF3">
    <property type="entry name" value="ANTI-SIGMA-F FACTOR RSBW"/>
    <property type="match status" value="1"/>
</dbReference>
<dbReference type="GO" id="GO:0005524">
    <property type="term" value="F:ATP binding"/>
    <property type="evidence" value="ECO:0007669"/>
    <property type="project" value="UniProtKB-KW"/>
</dbReference>
<dbReference type="Gene3D" id="3.30.565.10">
    <property type="entry name" value="Histidine kinase-like ATPase, C-terminal domain"/>
    <property type="match status" value="1"/>
</dbReference>
<dbReference type="RefSeq" id="WP_409123215.1">
    <property type="nucleotide sequence ID" value="NZ_JBJVNI010000012.1"/>
</dbReference>
<comment type="caution">
    <text evidence="4">The sequence shown here is derived from an EMBL/GenBank/DDBJ whole genome shotgun (WGS) entry which is preliminary data.</text>
</comment>
<feature type="region of interest" description="Disordered" evidence="2">
    <location>
        <begin position="145"/>
        <end position="167"/>
    </location>
</feature>
<proteinExistence type="predicted"/>
<keyword evidence="5" id="KW-1185">Reference proteome</keyword>
<keyword evidence="1" id="KW-0808">Transferase</keyword>
<keyword evidence="4" id="KW-0547">Nucleotide-binding</keyword>
<dbReference type="Proteomes" id="UP001631957">
    <property type="component" value="Unassembled WGS sequence"/>
</dbReference>
<evidence type="ECO:0000313" key="4">
    <source>
        <dbReference type="EMBL" id="MFM9611648.1"/>
    </source>
</evidence>
<feature type="domain" description="Histidine kinase/HSP90-like ATPase" evidence="3">
    <location>
        <begin position="23"/>
        <end position="126"/>
    </location>
</feature>
<dbReference type="SUPFAM" id="SSF55874">
    <property type="entry name" value="ATPase domain of HSP90 chaperone/DNA topoisomerase II/histidine kinase"/>
    <property type="match status" value="1"/>
</dbReference>
<dbReference type="EMBL" id="JBJVNI010000012">
    <property type="protein sequence ID" value="MFM9611648.1"/>
    <property type="molecule type" value="Genomic_DNA"/>
</dbReference>
<gene>
    <name evidence="4" type="ORF">ACKI18_23405</name>
</gene>
<dbReference type="InterPro" id="IPR050267">
    <property type="entry name" value="Anti-sigma-factor_SerPK"/>
</dbReference>
<evidence type="ECO:0000313" key="5">
    <source>
        <dbReference type="Proteomes" id="UP001631957"/>
    </source>
</evidence>
<accession>A0ABW9HXW2</accession>
<dbReference type="InterPro" id="IPR036890">
    <property type="entry name" value="HATPase_C_sf"/>
</dbReference>
<name>A0ABW9HXW2_9ACTN</name>
<evidence type="ECO:0000259" key="3">
    <source>
        <dbReference type="Pfam" id="PF13581"/>
    </source>
</evidence>
<keyword evidence="1" id="KW-0418">Kinase</keyword>
<keyword evidence="4" id="KW-0067">ATP-binding</keyword>
<protein>
    <submittedName>
        <fullName evidence="4">ATP-binding protein</fullName>
    </submittedName>
</protein>
<organism evidence="4 5">
    <name type="scientific">Streptomyces niveiscabiei</name>
    <dbReference type="NCBI Taxonomy" id="164115"/>
    <lineage>
        <taxon>Bacteria</taxon>
        <taxon>Bacillati</taxon>
        <taxon>Actinomycetota</taxon>
        <taxon>Actinomycetes</taxon>
        <taxon>Kitasatosporales</taxon>
        <taxon>Streptomycetaceae</taxon>
        <taxon>Streptomyces</taxon>
    </lineage>
</organism>
<dbReference type="PANTHER" id="PTHR35526">
    <property type="entry name" value="ANTI-SIGMA-F FACTOR RSBW-RELATED"/>
    <property type="match status" value="1"/>
</dbReference>
<sequence length="167" mass="18276">MTSLSTSVQAASVGSPAYSQSFPCEPATAEAGRKLVRQVLAVWRLGRIADRAELVVTELIANATRHTSCAEIRLVVRRLAPSRVRVGIVDRAPSRLPVPGRATDDDESGRGLFLVEAVAARWGYDLHGSRGRLWAKEVWAEIHDEAEEPAVPTETSASRPPRRSRQQ</sequence>
<keyword evidence="1" id="KW-0723">Serine/threonine-protein kinase</keyword>
<reference evidence="4 5" key="1">
    <citation type="submission" date="2024-12" db="EMBL/GenBank/DDBJ databases">
        <title>Forecasting of Potato common scab and diversities of Pathogenic streptomyces spp. in china.</title>
        <authorList>
            <person name="Handique U."/>
            <person name="Wu J."/>
        </authorList>
    </citation>
    <scope>NUCLEOTIDE SEQUENCE [LARGE SCALE GENOMIC DNA]</scope>
    <source>
        <strain evidence="4 5">ZRIMU1530</strain>
    </source>
</reference>
<dbReference type="CDD" id="cd16936">
    <property type="entry name" value="HATPase_RsbW-like"/>
    <property type="match status" value="1"/>
</dbReference>
<evidence type="ECO:0000256" key="1">
    <source>
        <dbReference type="ARBA" id="ARBA00022527"/>
    </source>
</evidence>
<evidence type="ECO:0000256" key="2">
    <source>
        <dbReference type="SAM" id="MobiDB-lite"/>
    </source>
</evidence>
<dbReference type="InterPro" id="IPR003594">
    <property type="entry name" value="HATPase_dom"/>
</dbReference>
<dbReference type="Pfam" id="PF13581">
    <property type="entry name" value="HATPase_c_2"/>
    <property type="match status" value="1"/>
</dbReference>